<dbReference type="AlphaFoldDB" id="A0A699ZQ70"/>
<evidence type="ECO:0000256" key="3">
    <source>
        <dbReference type="ARBA" id="ARBA00022884"/>
    </source>
</evidence>
<gene>
    <name evidence="4" type="ORF">HaLaN_22873</name>
</gene>
<evidence type="ECO:0000313" key="5">
    <source>
        <dbReference type="Proteomes" id="UP000485058"/>
    </source>
</evidence>
<evidence type="ECO:0008006" key="6">
    <source>
        <dbReference type="Google" id="ProtNLM"/>
    </source>
</evidence>
<dbReference type="EMBL" id="BLLF01002686">
    <property type="protein sequence ID" value="GFH24987.1"/>
    <property type="molecule type" value="Genomic_DNA"/>
</dbReference>
<reference evidence="4 5" key="1">
    <citation type="submission" date="2020-02" db="EMBL/GenBank/DDBJ databases">
        <title>Draft genome sequence of Haematococcus lacustris strain NIES-144.</title>
        <authorList>
            <person name="Morimoto D."/>
            <person name="Nakagawa S."/>
            <person name="Yoshida T."/>
            <person name="Sawayama S."/>
        </authorList>
    </citation>
    <scope>NUCLEOTIDE SEQUENCE [LARGE SCALE GENOMIC DNA]</scope>
    <source>
        <strain evidence="4 5">NIES-144</strain>
    </source>
</reference>
<feature type="non-terminal residue" evidence="4">
    <location>
        <position position="118"/>
    </location>
</feature>
<protein>
    <recommendedName>
        <fullName evidence="6">Peptidyl-tRNA hydrolase</fullName>
    </recommendedName>
</protein>
<accession>A0A699ZQ70</accession>
<evidence type="ECO:0000256" key="2">
    <source>
        <dbReference type="ARBA" id="ARBA00022801"/>
    </source>
</evidence>
<dbReference type="Pfam" id="PF01195">
    <property type="entry name" value="Pept_tRNA_hydro"/>
    <property type="match status" value="1"/>
</dbReference>
<keyword evidence="5" id="KW-1185">Reference proteome</keyword>
<dbReference type="SUPFAM" id="SSF53178">
    <property type="entry name" value="Peptidyl-tRNA hydrolase-like"/>
    <property type="match status" value="1"/>
</dbReference>
<feature type="non-terminal residue" evidence="4">
    <location>
        <position position="1"/>
    </location>
</feature>
<dbReference type="GO" id="GO:0004045">
    <property type="term" value="F:peptidyl-tRNA hydrolase activity"/>
    <property type="evidence" value="ECO:0007669"/>
    <property type="project" value="InterPro"/>
</dbReference>
<keyword evidence="1" id="KW-0820">tRNA-binding</keyword>
<evidence type="ECO:0000313" key="4">
    <source>
        <dbReference type="EMBL" id="GFH24987.1"/>
    </source>
</evidence>
<dbReference type="PANTHER" id="PTHR17224:SF1">
    <property type="entry name" value="PEPTIDYL-TRNA HYDROLASE"/>
    <property type="match status" value="1"/>
</dbReference>
<keyword evidence="3" id="KW-0694">RNA-binding</keyword>
<name>A0A699ZQ70_HAELA</name>
<dbReference type="Gene3D" id="3.40.50.1470">
    <property type="entry name" value="Peptidyl-tRNA hydrolase"/>
    <property type="match status" value="1"/>
</dbReference>
<proteinExistence type="predicted"/>
<dbReference type="InterPro" id="IPR001328">
    <property type="entry name" value="Pept_tRNA_hydro"/>
</dbReference>
<dbReference type="GO" id="GO:0000049">
    <property type="term" value="F:tRNA binding"/>
    <property type="evidence" value="ECO:0007669"/>
    <property type="project" value="UniProtKB-KW"/>
</dbReference>
<keyword evidence="2" id="KW-0378">Hydrolase</keyword>
<dbReference type="Proteomes" id="UP000485058">
    <property type="component" value="Unassembled WGS sequence"/>
</dbReference>
<evidence type="ECO:0000256" key="1">
    <source>
        <dbReference type="ARBA" id="ARBA00022555"/>
    </source>
</evidence>
<dbReference type="InterPro" id="IPR036416">
    <property type="entry name" value="Pept_tRNA_hydro_sf"/>
</dbReference>
<dbReference type="PANTHER" id="PTHR17224">
    <property type="entry name" value="PEPTIDYL-TRNA HYDROLASE"/>
    <property type="match status" value="1"/>
</dbReference>
<organism evidence="4 5">
    <name type="scientific">Haematococcus lacustris</name>
    <name type="common">Green alga</name>
    <name type="synonym">Haematococcus pluvialis</name>
    <dbReference type="NCBI Taxonomy" id="44745"/>
    <lineage>
        <taxon>Eukaryota</taxon>
        <taxon>Viridiplantae</taxon>
        <taxon>Chlorophyta</taxon>
        <taxon>core chlorophytes</taxon>
        <taxon>Chlorophyceae</taxon>
        <taxon>CS clade</taxon>
        <taxon>Chlamydomonadales</taxon>
        <taxon>Haematococcaceae</taxon>
        <taxon>Haematococcus</taxon>
    </lineage>
</organism>
<sequence length="118" mass="13112">SGQKRCYNSPHSPHNIIVHELDLDNAVLWLRAEGGHGGHNGLRSSSERMGNTQDYPRLQLGIGRPPGQLLVAAWVLQDFTKQDKAEMEVAVQQACDAVRKIMDKVDGLQGYMSMPMSR</sequence>
<comment type="caution">
    <text evidence="4">The sequence shown here is derived from an EMBL/GenBank/DDBJ whole genome shotgun (WGS) entry which is preliminary data.</text>
</comment>